<name>A0AAV8RSG5_ENSVE</name>
<comment type="caution">
    <text evidence="1">The sequence shown here is derived from an EMBL/GenBank/DDBJ whole genome shotgun (WGS) entry which is preliminary data.</text>
</comment>
<evidence type="ECO:0000313" key="2">
    <source>
        <dbReference type="Proteomes" id="UP001222027"/>
    </source>
</evidence>
<dbReference type="Proteomes" id="UP001222027">
    <property type="component" value="Unassembled WGS sequence"/>
</dbReference>
<keyword evidence="2" id="KW-1185">Reference proteome</keyword>
<gene>
    <name evidence="1" type="ORF">OPV22_005936</name>
</gene>
<sequence length="80" mass="9383">MFHWCNSFTLQRIPTAGKGIARPQIFRKLQRSDLRIHRPPPPQIDMNLTSRVRGSERERWRDCAYGSAVAAKIIIWRHGE</sequence>
<organism evidence="1 2">
    <name type="scientific">Ensete ventricosum</name>
    <name type="common">Abyssinian banana</name>
    <name type="synonym">Musa ensete</name>
    <dbReference type="NCBI Taxonomy" id="4639"/>
    <lineage>
        <taxon>Eukaryota</taxon>
        <taxon>Viridiplantae</taxon>
        <taxon>Streptophyta</taxon>
        <taxon>Embryophyta</taxon>
        <taxon>Tracheophyta</taxon>
        <taxon>Spermatophyta</taxon>
        <taxon>Magnoliopsida</taxon>
        <taxon>Liliopsida</taxon>
        <taxon>Zingiberales</taxon>
        <taxon>Musaceae</taxon>
        <taxon>Ensete</taxon>
    </lineage>
</organism>
<reference evidence="1 2" key="1">
    <citation type="submission" date="2022-12" db="EMBL/GenBank/DDBJ databases">
        <title>Chromosome-scale assembly of the Ensete ventricosum genome.</title>
        <authorList>
            <person name="Dussert Y."/>
            <person name="Stocks J."/>
            <person name="Wendawek A."/>
            <person name="Woldeyes F."/>
            <person name="Nichols R.A."/>
            <person name="Borrell J.S."/>
        </authorList>
    </citation>
    <scope>NUCLEOTIDE SEQUENCE [LARGE SCALE GENOMIC DNA]</scope>
    <source>
        <strain evidence="2">cv. Maze</strain>
        <tissue evidence="1">Seeds</tissue>
    </source>
</reference>
<dbReference type="AlphaFoldDB" id="A0AAV8RSG5"/>
<protein>
    <submittedName>
        <fullName evidence="1">Uncharacterized protein</fullName>
    </submittedName>
</protein>
<evidence type="ECO:0000313" key="1">
    <source>
        <dbReference type="EMBL" id="KAJ8505050.1"/>
    </source>
</evidence>
<proteinExistence type="predicted"/>
<dbReference type="EMBL" id="JAQQAF010000002">
    <property type="protein sequence ID" value="KAJ8505050.1"/>
    <property type="molecule type" value="Genomic_DNA"/>
</dbReference>
<accession>A0AAV8RSG5</accession>